<sequence length="59" mass="6284">MGRVSHGFAVLGRILRSCFTPDAVTFNSLIKEMANGNGEIGVVCKPDTVTYTTIIDGPL</sequence>
<reference evidence="1 2" key="1">
    <citation type="journal article" date="2017" name="Front. Genet.">
        <title>Draft sequencing of the heterozygous diploid genome of Satsuma (Citrus unshiu Marc.) using a hybrid assembly approach.</title>
        <authorList>
            <person name="Shimizu T."/>
            <person name="Tanizawa Y."/>
            <person name="Mochizuki T."/>
            <person name="Nagasaki H."/>
            <person name="Yoshioka T."/>
            <person name="Toyoda A."/>
            <person name="Fujiyama A."/>
            <person name="Kaminuma E."/>
            <person name="Nakamura Y."/>
        </authorList>
    </citation>
    <scope>NUCLEOTIDE SEQUENCE [LARGE SCALE GENOMIC DNA]</scope>
    <source>
        <strain evidence="2">cv. Miyagawa wase</strain>
    </source>
</reference>
<comment type="caution">
    <text evidence="1">The sequence shown here is derived from an EMBL/GenBank/DDBJ whole genome shotgun (WGS) entry which is preliminary data.</text>
</comment>
<gene>
    <name evidence="1" type="ORF">CUMW_230890</name>
</gene>
<proteinExistence type="predicted"/>
<evidence type="ECO:0000313" key="2">
    <source>
        <dbReference type="Proteomes" id="UP000236630"/>
    </source>
</evidence>
<dbReference type="Proteomes" id="UP000236630">
    <property type="component" value="Unassembled WGS sequence"/>
</dbReference>
<dbReference type="AlphaFoldDB" id="A0A2H5QHJ4"/>
<accession>A0A2H5QHJ4</accession>
<protein>
    <submittedName>
        <fullName evidence="1">Uncharacterized protein</fullName>
    </submittedName>
</protein>
<organism evidence="1 2">
    <name type="scientific">Citrus unshiu</name>
    <name type="common">Satsuma mandarin</name>
    <name type="synonym">Citrus nobilis var. unshiu</name>
    <dbReference type="NCBI Taxonomy" id="55188"/>
    <lineage>
        <taxon>Eukaryota</taxon>
        <taxon>Viridiplantae</taxon>
        <taxon>Streptophyta</taxon>
        <taxon>Embryophyta</taxon>
        <taxon>Tracheophyta</taxon>
        <taxon>Spermatophyta</taxon>
        <taxon>Magnoliopsida</taxon>
        <taxon>eudicotyledons</taxon>
        <taxon>Gunneridae</taxon>
        <taxon>Pentapetalae</taxon>
        <taxon>rosids</taxon>
        <taxon>malvids</taxon>
        <taxon>Sapindales</taxon>
        <taxon>Rutaceae</taxon>
        <taxon>Aurantioideae</taxon>
        <taxon>Citrus</taxon>
    </lineage>
</organism>
<keyword evidence="2" id="KW-1185">Reference proteome</keyword>
<name>A0A2H5QHJ4_CITUN</name>
<evidence type="ECO:0000313" key="1">
    <source>
        <dbReference type="EMBL" id="GAY64091.1"/>
    </source>
</evidence>
<dbReference type="EMBL" id="BDQV01000391">
    <property type="protein sequence ID" value="GAY64091.1"/>
    <property type="molecule type" value="Genomic_DNA"/>
</dbReference>